<dbReference type="InterPro" id="IPR001584">
    <property type="entry name" value="Integrase_cat-core"/>
</dbReference>
<dbReference type="CDD" id="cd09274">
    <property type="entry name" value="RNase_HI_RT_Ty3"/>
    <property type="match status" value="1"/>
</dbReference>
<dbReference type="Gene3D" id="3.30.420.10">
    <property type="entry name" value="Ribonuclease H-like superfamily/Ribonuclease H"/>
    <property type="match status" value="1"/>
</dbReference>
<evidence type="ECO:0000256" key="10">
    <source>
        <dbReference type="ARBA" id="ARBA00022908"/>
    </source>
</evidence>
<dbReference type="GO" id="GO:0003677">
    <property type="term" value="F:DNA binding"/>
    <property type="evidence" value="ECO:0007669"/>
    <property type="project" value="UniProtKB-KW"/>
</dbReference>
<protein>
    <recommendedName>
        <fullName evidence="19">Reverse transcriptase</fullName>
    </recommendedName>
</protein>
<evidence type="ECO:0000259" key="16">
    <source>
        <dbReference type="PROSITE" id="PS50994"/>
    </source>
</evidence>
<dbReference type="InterPro" id="IPR041588">
    <property type="entry name" value="Integrase_H2C2"/>
</dbReference>
<evidence type="ECO:0000256" key="11">
    <source>
        <dbReference type="ARBA" id="ARBA00022918"/>
    </source>
</evidence>
<dbReference type="FunFam" id="3.10.10.10:FF:000007">
    <property type="entry name" value="Retrovirus-related Pol polyprotein from transposon 17.6-like Protein"/>
    <property type="match status" value="1"/>
</dbReference>
<organism evidence="17 18">
    <name type="scientific">Nepenthes gracilis</name>
    <name type="common">Slender pitcher plant</name>
    <dbReference type="NCBI Taxonomy" id="150966"/>
    <lineage>
        <taxon>Eukaryota</taxon>
        <taxon>Viridiplantae</taxon>
        <taxon>Streptophyta</taxon>
        <taxon>Embryophyta</taxon>
        <taxon>Tracheophyta</taxon>
        <taxon>Spermatophyta</taxon>
        <taxon>Magnoliopsida</taxon>
        <taxon>eudicotyledons</taxon>
        <taxon>Gunneridae</taxon>
        <taxon>Pentapetalae</taxon>
        <taxon>Caryophyllales</taxon>
        <taxon>Nepenthaceae</taxon>
        <taxon>Nepenthes</taxon>
    </lineage>
</organism>
<dbReference type="InterPro" id="IPR000477">
    <property type="entry name" value="RT_dom"/>
</dbReference>
<dbReference type="GO" id="GO:0003887">
    <property type="term" value="F:DNA-directed DNA polymerase activity"/>
    <property type="evidence" value="ECO:0007669"/>
    <property type="project" value="UniProtKB-KW"/>
</dbReference>
<keyword evidence="7" id="KW-0255">Endonuclease</keyword>
<keyword evidence="14" id="KW-0233">DNA recombination</keyword>
<keyword evidence="9" id="KW-0460">Magnesium</keyword>
<evidence type="ECO:0000256" key="5">
    <source>
        <dbReference type="ARBA" id="ARBA00022723"/>
    </source>
</evidence>
<dbReference type="FunFam" id="3.10.20.370:FF:000001">
    <property type="entry name" value="Retrovirus-related Pol polyprotein from transposon 17.6-like protein"/>
    <property type="match status" value="1"/>
</dbReference>
<dbReference type="SUPFAM" id="SSF56672">
    <property type="entry name" value="DNA/RNA polymerases"/>
    <property type="match status" value="1"/>
</dbReference>
<dbReference type="GO" id="GO:0046872">
    <property type="term" value="F:metal ion binding"/>
    <property type="evidence" value="ECO:0007669"/>
    <property type="project" value="UniProtKB-KW"/>
</dbReference>
<evidence type="ECO:0000256" key="1">
    <source>
        <dbReference type="ARBA" id="ARBA00022670"/>
    </source>
</evidence>
<keyword evidence="8" id="KW-0378">Hydrolase</keyword>
<evidence type="ECO:0000313" key="17">
    <source>
        <dbReference type="EMBL" id="GMH24200.1"/>
    </source>
</evidence>
<dbReference type="InterPro" id="IPR012337">
    <property type="entry name" value="RNaseH-like_sf"/>
</dbReference>
<evidence type="ECO:0000256" key="7">
    <source>
        <dbReference type="ARBA" id="ARBA00022759"/>
    </source>
</evidence>
<keyword evidence="4" id="KW-0540">Nuclease</keyword>
<evidence type="ECO:0000256" key="13">
    <source>
        <dbReference type="ARBA" id="ARBA00023125"/>
    </source>
</evidence>
<feature type="domain" description="Integrase catalytic" evidence="16">
    <location>
        <begin position="465"/>
        <end position="630"/>
    </location>
</feature>
<evidence type="ECO:0000256" key="8">
    <source>
        <dbReference type="ARBA" id="ARBA00022801"/>
    </source>
</evidence>
<keyword evidence="5" id="KW-0479">Metal-binding</keyword>
<dbReference type="GO" id="GO:0006310">
    <property type="term" value="P:DNA recombination"/>
    <property type="evidence" value="ECO:0007669"/>
    <property type="project" value="UniProtKB-KW"/>
</dbReference>
<name>A0AAD3T680_NEPGR</name>
<dbReference type="Pfam" id="PF24626">
    <property type="entry name" value="SH3_Tf2-1"/>
    <property type="match status" value="1"/>
</dbReference>
<dbReference type="InterPro" id="IPR043502">
    <property type="entry name" value="DNA/RNA_pol_sf"/>
</dbReference>
<sequence length="900" mass="104663">MISLISYKELAYFQKIDLRSGYHQLRISKEDIAKTAFRTRYGHYEFVVMPFGLTNAPAVFMDLMNRIFQPYLDKFMIMFIDDILVYSKSSEEHEEHLRTTLRILREHRLFTKLKKYEFWLEEVGFLGHIISKEGISVDPMKVEVIVKWNRQLCGSSEEFLRLRLVTIGGSFQTLKDRLTSAPVLTIPNGSEGLIVYCDASKTGLGCVLMQNGRVIAYGSRQLKDHERNYPTHDLELAAVVFALKIWRHYLYGERFLVYSDHKSLKYLFSQKELNMRQRRWIEFLKDYDCEIRYEPGKANVVADALSRQPGMLARMQVKQMEMLDCLMNYDVQRYVHGKRMILAHLHVQPELINEVKGSQTKDSFLVKIMGELDKESQGDFQITPDGALRFRNRLCVPDNKDLKEKILKEAHRSRYTIHPGANKMHQDLKKTFWWRNMKRDIAAYVEKCLICQQVKAERKLPSGLLQPMPLPSWKWEDIAMDFVTGLPLTPKKHDAIWVIVDRLTKSAHFLAIRMTYPLDKLAQLYVNEIVRLHGVPVSIVSDRDPRFVSRFWKSLHQELGTELKFSTAFHPQTDGQSERTIQILEDMLRASVLEMKRTWDDSLALAEFAYNNSYQASIGMAPFEALYGRKCRSPIHWEEYGDRRILGPEIIKESAEKIKTLHENLRVARSRQKSYADRRRSALKFEKGDFVFLKVSSAKGKYRFGVKGKLKPRFIGPFEILEKIGQVAYRLALPPNLAEVHDVFHVSMLRKYVHDPTHVIEYEPLTVDKDLSYVEEPVEILDRKEQRLRTKTIALIKVLWKNHTPKRQLGNERRRFGANTHIYFLEDIGVTLEDASWATGGDLLVAQELWTMASYAGLKALPPAPGSKMRGYGFRLWGSTQPVLDVVRSRPVPKDDMNSE</sequence>
<reference evidence="17" key="1">
    <citation type="submission" date="2023-05" db="EMBL/GenBank/DDBJ databases">
        <title>Nepenthes gracilis genome sequencing.</title>
        <authorList>
            <person name="Fukushima K."/>
        </authorList>
    </citation>
    <scope>NUCLEOTIDE SEQUENCE</scope>
    <source>
        <strain evidence="17">SING2019-196</strain>
    </source>
</reference>
<dbReference type="InterPro" id="IPR050951">
    <property type="entry name" value="Retrovirus_Pol_polyprotein"/>
</dbReference>
<evidence type="ECO:0000256" key="14">
    <source>
        <dbReference type="ARBA" id="ARBA00023172"/>
    </source>
</evidence>
<dbReference type="Gene3D" id="3.10.10.10">
    <property type="entry name" value="HIV Type 1 Reverse Transcriptase, subunit A, domain 1"/>
    <property type="match status" value="1"/>
</dbReference>
<dbReference type="GO" id="GO:0006508">
    <property type="term" value="P:proteolysis"/>
    <property type="evidence" value="ECO:0007669"/>
    <property type="project" value="UniProtKB-KW"/>
</dbReference>
<dbReference type="GO" id="GO:0004519">
    <property type="term" value="F:endonuclease activity"/>
    <property type="evidence" value="ECO:0007669"/>
    <property type="project" value="UniProtKB-KW"/>
</dbReference>
<evidence type="ECO:0000256" key="2">
    <source>
        <dbReference type="ARBA" id="ARBA00022679"/>
    </source>
</evidence>
<dbReference type="GO" id="GO:0004190">
    <property type="term" value="F:aspartic-type endopeptidase activity"/>
    <property type="evidence" value="ECO:0007669"/>
    <property type="project" value="UniProtKB-KW"/>
</dbReference>
<dbReference type="CDD" id="cd01647">
    <property type="entry name" value="RT_LTR"/>
    <property type="match status" value="1"/>
</dbReference>
<comment type="caution">
    <text evidence="17">The sequence shown here is derived from an EMBL/GenBank/DDBJ whole genome shotgun (WGS) entry which is preliminary data.</text>
</comment>
<dbReference type="GO" id="GO:0003964">
    <property type="term" value="F:RNA-directed DNA polymerase activity"/>
    <property type="evidence" value="ECO:0007669"/>
    <property type="project" value="UniProtKB-KW"/>
</dbReference>
<dbReference type="AlphaFoldDB" id="A0AAD3T680"/>
<accession>A0AAD3T680</accession>
<evidence type="ECO:0000313" key="18">
    <source>
        <dbReference type="Proteomes" id="UP001279734"/>
    </source>
</evidence>
<evidence type="ECO:0000256" key="4">
    <source>
        <dbReference type="ARBA" id="ARBA00022722"/>
    </source>
</evidence>
<dbReference type="Pfam" id="PF17921">
    <property type="entry name" value="Integrase_H2C2"/>
    <property type="match status" value="1"/>
</dbReference>
<feature type="domain" description="Reverse transcriptase" evidence="15">
    <location>
        <begin position="1"/>
        <end position="130"/>
    </location>
</feature>
<dbReference type="Gene3D" id="3.10.20.370">
    <property type="match status" value="1"/>
</dbReference>
<keyword evidence="10" id="KW-0229">DNA integration</keyword>
<evidence type="ECO:0008006" key="19">
    <source>
        <dbReference type="Google" id="ProtNLM"/>
    </source>
</evidence>
<dbReference type="Gene3D" id="3.30.70.270">
    <property type="match status" value="1"/>
</dbReference>
<keyword evidence="2" id="KW-0808">Transferase</keyword>
<keyword evidence="6" id="KW-0064">Aspartyl protease</keyword>
<dbReference type="PANTHER" id="PTHR37984:SF5">
    <property type="entry name" value="PROTEIN NYNRIN-LIKE"/>
    <property type="match status" value="1"/>
</dbReference>
<dbReference type="SUPFAM" id="SSF53098">
    <property type="entry name" value="Ribonuclease H-like"/>
    <property type="match status" value="1"/>
</dbReference>
<evidence type="ECO:0000256" key="3">
    <source>
        <dbReference type="ARBA" id="ARBA00022695"/>
    </source>
</evidence>
<keyword evidence="18" id="KW-1185">Reference proteome</keyword>
<keyword evidence="12" id="KW-0239">DNA-directed DNA polymerase</keyword>
<dbReference type="GO" id="GO:0015074">
    <property type="term" value="P:DNA integration"/>
    <property type="evidence" value="ECO:0007669"/>
    <property type="project" value="UniProtKB-KW"/>
</dbReference>
<evidence type="ECO:0000256" key="6">
    <source>
        <dbReference type="ARBA" id="ARBA00022750"/>
    </source>
</evidence>
<gene>
    <name evidence="17" type="ORF">Nepgr_026043</name>
</gene>
<dbReference type="InterPro" id="IPR041373">
    <property type="entry name" value="RT_RNaseH"/>
</dbReference>
<dbReference type="Proteomes" id="UP001279734">
    <property type="component" value="Unassembled WGS sequence"/>
</dbReference>
<evidence type="ECO:0000259" key="15">
    <source>
        <dbReference type="PROSITE" id="PS50878"/>
    </source>
</evidence>
<dbReference type="EMBL" id="BSYO01000027">
    <property type="protein sequence ID" value="GMH24200.1"/>
    <property type="molecule type" value="Genomic_DNA"/>
</dbReference>
<dbReference type="PANTHER" id="PTHR37984">
    <property type="entry name" value="PROTEIN CBG26694"/>
    <property type="match status" value="1"/>
</dbReference>
<dbReference type="InterPro" id="IPR056924">
    <property type="entry name" value="SH3_Tf2-1"/>
</dbReference>
<keyword evidence="3" id="KW-0548">Nucleotidyltransferase</keyword>
<keyword evidence="11" id="KW-0695">RNA-directed DNA polymerase</keyword>
<proteinExistence type="predicted"/>
<dbReference type="PROSITE" id="PS50878">
    <property type="entry name" value="RT_POL"/>
    <property type="match status" value="1"/>
</dbReference>
<dbReference type="Pfam" id="PF17917">
    <property type="entry name" value="RT_RNaseH"/>
    <property type="match status" value="1"/>
</dbReference>
<keyword evidence="1" id="KW-0645">Protease</keyword>
<dbReference type="PROSITE" id="PS50994">
    <property type="entry name" value="INTEGRASE"/>
    <property type="match status" value="1"/>
</dbReference>
<dbReference type="InterPro" id="IPR036397">
    <property type="entry name" value="RNaseH_sf"/>
</dbReference>
<evidence type="ECO:0000256" key="9">
    <source>
        <dbReference type="ARBA" id="ARBA00022842"/>
    </source>
</evidence>
<dbReference type="InterPro" id="IPR043128">
    <property type="entry name" value="Rev_trsase/Diguanyl_cyclase"/>
</dbReference>
<dbReference type="Pfam" id="PF00078">
    <property type="entry name" value="RVT_1"/>
    <property type="match status" value="1"/>
</dbReference>
<dbReference type="Gene3D" id="1.10.340.70">
    <property type="match status" value="1"/>
</dbReference>
<keyword evidence="13" id="KW-0238">DNA-binding</keyword>
<evidence type="ECO:0000256" key="12">
    <source>
        <dbReference type="ARBA" id="ARBA00022932"/>
    </source>
</evidence>